<sequence length="113" mass="12171">MLPEPGNSELEGLPRRADREVLLSDPVFQERVLETIGQVTPMLYGPLGLPGLPHPPSLRAEGHPLRRRGGCSRGGDVPRQDENGYLTSSTGAPQPRTRLSSEYPVPTSGVFGS</sequence>
<evidence type="ECO:0000313" key="2">
    <source>
        <dbReference type="EMBL" id="GHE41634.1"/>
    </source>
</evidence>
<dbReference type="AlphaFoldDB" id="A0A918ZB64"/>
<gene>
    <name evidence="2" type="ORF">GCM10017771_60960</name>
</gene>
<dbReference type="RefSeq" id="WP_189785664.1">
    <property type="nucleotide sequence ID" value="NZ_BNAT01000025.1"/>
</dbReference>
<name>A0A918ZB64_9ACTN</name>
<dbReference type="Proteomes" id="UP000603227">
    <property type="component" value="Unassembled WGS sequence"/>
</dbReference>
<feature type="compositionally biased region" description="Polar residues" evidence="1">
    <location>
        <begin position="85"/>
        <end position="100"/>
    </location>
</feature>
<dbReference type="EMBL" id="BNAT01000025">
    <property type="protein sequence ID" value="GHE41634.1"/>
    <property type="molecule type" value="Genomic_DNA"/>
</dbReference>
<reference evidence="2" key="1">
    <citation type="journal article" date="2014" name="Int. J. Syst. Evol. Microbiol.">
        <title>Complete genome sequence of Corynebacterium casei LMG S-19264T (=DSM 44701T), isolated from a smear-ripened cheese.</title>
        <authorList>
            <consortium name="US DOE Joint Genome Institute (JGI-PGF)"/>
            <person name="Walter F."/>
            <person name="Albersmeier A."/>
            <person name="Kalinowski J."/>
            <person name="Ruckert C."/>
        </authorList>
    </citation>
    <scope>NUCLEOTIDE SEQUENCE</scope>
    <source>
        <strain evidence="2">CGMCC 4.7403</strain>
    </source>
</reference>
<keyword evidence="3" id="KW-1185">Reference proteome</keyword>
<reference evidence="2" key="2">
    <citation type="submission" date="2020-09" db="EMBL/GenBank/DDBJ databases">
        <authorList>
            <person name="Sun Q."/>
            <person name="Zhou Y."/>
        </authorList>
    </citation>
    <scope>NUCLEOTIDE SEQUENCE</scope>
    <source>
        <strain evidence="2">CGMCC 4.7403</strain>
    </source>
</reference>
<protein>
    <submittedName>
        <fullName evidence="2">Uncharacterized protein</fullName>
    </submittedName>
</protein>
<evidence type="ECO:0000313" key="3">
    <source>
        <dbReference type="Proteomes" id="UP000603227"/>
    </source>
</evidence>
<comment type="caution">
    <text evidence="2">The sequence shown here is derived from an EMBL/GenBank/DDBJ whole genome shotgun (WGS) entry which is preliminary data.</text>
</comment>
<evidence type="ECO:0000256" key="1">
    <source>
        <dbReference type="SAM" id="MobiDB-lite"/>
    </source>
</evidence>
<proteinExistence type="predicted"/>
<accession>A0A918ZB64</accession>
<feature type="region of interest" description="Disordered" evidence="1">
    <location>
        <begin position="49"/>
        <end position="113"/>
    </location>
</feature>
<organism evidence="2 3">
    <name type="scientific">Streptomyces capitiformicae</name>
    <dbReference type="NCBI Taxonomy" id="2014920"/>
    <lineage>
        <taxon>Bacteria</taxon>
        <taxon>Bacillati</taxon>
        <taxon>Actinomycetota</taxon>
        <taxon>Actinomycetes</taxon>
        <taxon>Kitasatosporales</taxon>
        <taxon>Streptomycetaceae</taxon>
        <taxon>Streptomyces</taxon>
    </lineage>
</organism>